<keyword evidence="5" id="KW-0963">Cytoplasm</keyword>
<keyword evidence="4 5" id="KW-0173">Coenzyme A biosynthesis</keyword>
<comment type="similarity">
    <text evidence="1 5">Belongs to the CoaE family.</text>
</comment>
<dbReference type="STRING" id="52441.SAMN05216302_10552"/>
<dbReference type="GO" id="GO:0005524">
    <property type="term" value="F:ATP binding"/>
    <property type="evidence" value="ECO:0007669"/>
    <property type="project" value="UniProtKB-UniRule"/>
</dbReference>
<comment type="function">
    <text evidence="5">Catalyzes the phosphorylation of the 3'-hydroxyl group of dephosphocoenzyme A to form coenzyme A.</text>
</comment>
<dbReference type="PANTHER" id="PTHR10695">
    <property type="entry name" value="DEPHOSPHO-COA KINASE-RELATED"/>
    <property type="match status" value="1"/>
</dbReference>
<comment type="catalytic activity">
    <reaction evidence="5">
        <text>3'-dephospho-CoA + ATP = ADP + CoA + H(+)</text>
        <dbReference type="Rhea" id="RHEA:18245"/>
        <dbReference type="ChEBI" id="CHEBI:15378"/>
        <dbReference type="ChEBI" id="CHEBI:30616"/>
        <dbReference type="ChEBI" id="CHEBI:57287"/>
        <dbReference type="ChEBI" id="CHEBI:57328"/>
        <dbReference type="ChEBI" id="CHEBI:456216"/>
        <dbReference type="EC" id="2.7.1.24"/>
    </reaction>
</comment>
<dbReference type="Proteomes" id="UP000199533">
    <property type="component" value="Unassembled WGS sequence"/>
</dbReference>
<keyword evidence="5" id="KW-0808">Transferase</keyword>
<dbReference type="EMBL" id="FOSP01000055">
    <property type="protein sequence ID" value="SFL29318.1"/>
    <property type="molecule type" value="Genomic_DNA"/>
</dbReference>
<feature type="binding site" evidence="5">
    <location>
        <begin position="11"/>
        <end position="16"/>
    </location>
    <ligand>
        <name>ATP</name>
        <dbReference type="ChEBI" id="CHEBI:30616"/>
    </ligand>
</feature>
<dbReference type="GO" id="GO:0004140">
    <property type="term" value="F:dephospho-CoA kinase activity"/>
    <property type="evidence" value="ECO:0007669"/>
    <property type="project" value="UniProtKB-UniRule"/>
</dbReference>
<sequence length="204" mass="22830">MLTVGLTGGIGCGKSSAAKIFTELGIDVIDTDLIAHELTQSNGAAIASIRSLFGSAFITLEGELDRKKMRQLIFADNNQRNQLEALLHPLILAETVRRVQRSQSPYVVVAIPLLFETSDYDHLIQRILVIDCDEQLQITRTMARSRLNAEEVRAIMAVQINRQHRLKNADDIVVNNQGIDNLHEQILRLHQNYLILSASDHPSK</sequence>
<dbReference type="InterPro" id="IPR027417">
    <property type="entry name" value="P-loop_NTPase"/>
</dbReference>
<evidence type="ECO:0000256" key="4">
    <source>
        <dbReference type="ARBA" id="ARBA00022993"/>
    </source>
</evidence>
<organism evidence="7 8">
    <name type="scientific">Nitrosomonas aestuarii</name>
    <dbReference type="NCBI Taxonomy" id="52441"/>
    <lineage>
        <taxon>Bacteria</taxon>
        <taxon>Pseudomonadati</taxon>
        <taxon>Pseudomonadota</taxon>
        <taxon>Betaproteobacteria</taxon>
        <taxon>Nitrosomonadales</taxon>
        <taxon>Nitrosomonadaceae</taxon>
        <taxon>Nitrosomonas</taxon>
    </lineage>
</organism>
<evidence type="ECO:0000256" key="3">
    <source>
        <dbReference type="ARBA" id="ARBA00022840"/>
    </source>
</evidence>
<evidence type="ECO:0000256" key="1">
    <source>
        <dbReference type="ARBA" id="ARBA00009018"/>
    </source>
</evidence>
<dbReference type="GO" id="GO:0015937">
    <property type="term" value="P:coenzyme A biosynthetic process"/>
    <property type="evidence" value="ECO:0007669"/>
    <property type="project" value="UniProtKB-UniRule"/>
</dbReference>
<dbReference type="InterPro" id="IPR001977">
    <property type="entry name" value="Depp_CoAkinase"/>
</dbReference>
<keyword evidence="3 5" id="KW-0067">ATP-binding</keyword>
<dbReference type="OrthoDB" id="9812943at2"/>
<evidence type="ECO:0000313" key="8">
    <source>
        <dbReference type="Proteomes" id="UP000199533"/>
    </source>
</evidence>
<evidence type="ECO:0000256" key="5">
    <source>
        <dbReference type="HAMAP-Rule" id="MF_00376"/>
    </source>
</evidence>
<dbReference type="NCBIfam" id="TIGR00152">
    <property type="entry name" value="dephospho-CoA kinase"/>
    <property type="match status" value="1"/>
</dbReference>
<dbReference type="AlphaFoldDB" id="A0A1I4GH02"/>
<dbReference type="CDD" id="cd02022">
    <property type="entry name" value="DPCK"/>
    <property type="match status" value="1"/>
</dbReference>
<dbReference type="Gene3D" id="3.40.50.300">
    <property type="entry name" value="P-loop containing nucleotide triphosphate hydrolases"/>
    <property type="match status" value="1"/>
</dbReference>
<keyword evidence="2 5" id="KW-0547">Nucleotide-binding</keyword>
<dbReference type="GO" id="GO:0005737">
    <property type="term" value="C:cytoplasm"/>
    <property type="evidence" value="ECO:0007669"/>
    <property type="project" value="UniProtKB-SubCell"/>
</dbReference>
<gene>
    <name evidence="5" type="primary">coaE</name>
    <name evidence="7" type="ORF">SAMN05216302_10552</name>
</gene>
<name>A0A1I4GH02_9PROT</name>
<dbReference type="HAMAP" id="MF_00376">
    <property type="entry name" value="Dephospho_CoA_kinase"/>
    <property type="match status" value="1"/>
</dbReference>
<accession>A0A1I4GH02</accession>
<dbReference type="PANTHER" id="PTHR10695:SF46">
    <property type="entry name" value="BIFUNCTIONAL COENZYME A SYNTHASE-RELATED"/>
    <property type="match status" value="1"/>
</dbReference>
<dbReference type="PROSITE" id="PS51219">
    <property type="entry name" value="DPCK"/>
    <property type="match status" value="1"/>
</dbReference>
<keyword evidence="8" id="KW-1185">Reference proteome</keyword>
<proteinExistence type="inferred from homology"/>
<evidence type="ECO:0000256" key="2">
    <source>
        <dbReference type="ARBA" id="ARBA00022741"/>
    </source>
</evidence>
<dbReference type="SUPFAM" id="SSF52540">
    <property type="entry name" value="P-loop containing nucleoside triphosphate hydrolases"/>
    <property type="match status" value="1"/>
</dbReference>
<evidence type="ECO:0000256" key="6">
    <source>
        <dbReference type="NCBIfam" id="TIGR00152"/>
    </source>
</evidence>
<evidence type="ECO:0000313" key="7">
    <source>
        <dbReference type="EMBL" id="SFL29318.1"/>
    </source>
</evidence>
<comment type="pathway">
    <text evidence="5">Cofactor biosynthesis; coenzyme A biosynthesis; CoA from (R)-pantothenate: step 5/5.</text>
</comment>
<protein>
    <recommendedName>
        <fullName evidence="5 6">Dephospho-CoA kinase</fullName>
        <ecNumber evidence="5 6">2.7.1.24</ecNumber>
    </recommendedName>
    <alternativeName>
        <fullName evidence="5">Dephosphocoenzyme A kinase</fullName>
    </alternativeName>
</protein>
<keyword evidence="5 7" id="KW-0418">Kinase</keyword>
<dbReference type="Pfam" id="PF01121">
    <property type="entry name" value="CoaE"/>
    <property type="match status" value="1"/>
</dbReference>
<dbReference type="UniPathway" id="UPA00241">
    <property type="reaction ID" value="UER00356"/>
</dbReference>
<reference evidence="8" key="1">
    <citation type="submission" date="2016-10" db="EMBL/GenBank/DDBJ databases">
        <authorList>
            <person name="Varghese N."/>
            <person name="Submissions S."/>
        </authorList>
    </citation>
    <scope>NUCLEOTIDE SEQUENCE [LARGE SCALE GENOMIC DNA]</scope>
    <source>
        <strain evidence="8">Nm69</strain>
    </source>
</reference>
<comment type="subcellular location">
    <subcellularLocation>
        <location evidence="5">Cytoplasm</location>
    </subcellularLocation>
</comment>
<dbReference type="EC" id="2.7.1.24" evidence="5 6"/>